<dbReference type="KEGG" id="bco:Bcell_0183"/>
<keyword evidence="2" id="KW-1185">Reference proteome</keyword>
<gene>
    <name evidence="1" type="ordered locus">Bcell_0183</name>
</gene>
<accession>E6TTD2</accession>
<organism evidence="1 2">
    <name type="scientific">Evansella cellulosilytica (strain ATCC 21833 / DSM 2522 / FERM P-1141 / JCM 9156 / N-4)</name>
    <name type="common">Bacillus cellulosilyticus</name>
    <dbReference type="NCBI Taxonomy" id="649639"/>
    <lineage>
        <taxon>Bacteria</taxon>
        <taxon>Bacillati</taxon>
        <taxon>Bacillota</taxon>
        <taxon>Bacilli</taxon>
        <taxon>Bacillales</taxon>
        <taxon>Bacillaceae</taxon>
        <taxon>Evansella</taxon>
    </lineage>
</organism>
<evidence type="ECO:0000313" key="2">
    <source>
        <dbReference type="Proteomes" id="UP000001401"/>
    </source>
</evidence>
<sequence length="125" mass="14610">MENNQSISNTQKMCVAYGLLYEVETTLVEIIEKTLRKKYGLEWPIVLKVRRPLETSRYYEIVGCYVKYEPLKSVFTKEEQQLLFSLDVTRNKIAHMKVITDSEMSKLEEAHLVIGSRKINTTIAY</sequence>
<name>E6TTD2_EVAC2</name>
<evidence type="ECO:0000313" key="1">
    <source>
        <dbReference type="EMBL" id="ADU28472.1"/>
    </source>
</evidence>
<reference evidence="1" key="1">
    <citation type="submission" date="2010-12" db="EMBL/GenBank/DDBJ databases">
        <title>Complete sequence of Bacillus cellulosilyticus DSM 2522.</title>
        <authorList>
            <consortium name="US DOE Joint Genome Institute"/>
            <person name="Lucas S."/>
            <person name="Copeland A."/>
            <person name="Lapidus A."/>
            <person name="Cheng J.-F."/>
            <person name="Bruce D."/>
            <person name="Goodwin L."/>
            <person name="Pitluck S."/>
            <person name="Chertkov O."/>
            <person name="Detter J.C."/>
            <person name="Han C."/>
            <person name="Tapia R."/>
            <person name="Land M."/>
            <person name="Hauser L."/>
            <person name="Jeffries C."/>
            <person name="Kyrpides N."/>
            <person name="Ivanova N."/>
            <person name="Mikhailova N."/>
            <person name="Brumm P."/>
            <person name="Mead D."/>
            <person name="Woyke T."/>
        </authorList>
    </citation>
    <scope>NUCLEOTIDE SEQUENCE [LARGE SCALE GENOMIC DNA]</scope>
    <source>
        <strain evidence="1">DSM 2522</strain>
    </source>
</reference>
<dbReference type="AlphaFoldDB" id="E6TTD2"/>
<dbReference type="EMBL" id="CP002394">
    <property type="protein sequence ID" value="ADU28472.1"/>
    <property type="molecule type" value="Genomic_DNA"/>
</dbReference>
<dbReference type="OrthoDB" id="2918763at2"/>
<protein>
    <submittedName>
        <fullName evidence="1">Uncharacterized protein</fullName>
    </submittedName>
</protein>
<dbReference type="eggNOG" id="ENOG502ZJZA">
    <property type="taxonomic scope" value="Bacteria"/>
</dbReference>
<proteinExistence type="predicted"/>
<dbReference type="Proteomes" id="UP000001401">
    <property type="component" value="Chromosome"/>
</dbReference>
<dbReference type="HOGENOM" id="CLU_1988142_0_0_9"/>
<dbReference type="RefSeq" id="WP_013486813.1">
    <property type="nucleotide sequence ID" value="NC_014829.1"/>
</dbReference>